<evidence type="ECO:0000256" key="1">
    <source>
        <dbReference type="SAM" id="MobiDB-lite"/>
    </source>
</evidence>
<keyword evidence="2" id="KW-1133">Transmembrane helix</keyword>
<keyword evidence="2" id="KW-0472">Membrane</keyword>
<reference evidence="3" key="2">
    <citation type="submission" date="2021-04" db="EMBL/GenBank/DDBJ databases">
        <authorList>
            <person name="Gilroy R."/>
        </authorList>
    </citation>
    <scope>NUCLEOTIDE SEQUENCE</scope>
    <source>
        <strain evidence="3">ChiHjej8B7-3636</strain>
    </source>
</reference>
<accession>A0A9D2KHP0</accession>
<feature type="transmembrane region" description="Helical" evidence="2">
    <location>
        <begin position="61"/>
        <end position="82"/>
    </location>
</feature>
<protein>
    <submittedName>
        <fullName evidence="3">DUF308 domain-containing protein</fullName>
    </submittedName>
</protein>
<feature type="compositionally biased region" description="Acidic residues" evidence="1">
    <location>
        <begin position="166"/>
        <end position="180"/>
    </location>
</feature>
<feature type="transmembrane region" description="Helical" evidence="2">
    <location>
        <begin position="94"/>
        <end position="112"/>
    </location>
</feature>
<gene>
    <name evidence="3" type="ORF">H9800_10005</name>
</gene>
<evidence type="ECO:0000313" key="4">
    <source>
        <dbReference type="Proteomes" id="UP000824220"/>
    </source>
</evidence>
<comment type="caution">
    <text evidence="3">The sequence shown here is derived from an EMBL/GenBank/DDBJ whole genome shotgun (WGS) entry which is preliminary data.</text>
</comment>
<evidence type="ECO:0000256" key="2">
    <source>
        <dbReference type="SAM" id="Phobius"/>
    </source>
</evidence>
<organism evidence="3 4">
    <name type="scientific">Candidatus Microbacterium stercoravium</name>
    <dbReference type="NCBI Taxonomy" id="2838697"/>
    <lineage>
        <taxon>Bacteria</taxon>
        <taxon>Bacillati</taxon>
        <taxon>Actinomycetota</taxon>
        <taxon>Actinomycetes</taxon>
        <taxon>Micrococcales</taxon>
        <taxon>Microbacteriaceae</taxon>
        <taxon>Microbacterium</taxon>
    </lineage>
</organism>
<name>A0A9D2KHP0_9MICO</name>
<keyword evidence="2" id="KW-0812">Transmembrane</keyword>
<dbReference type="EMBL" id="DXAM01000140">
    <property type="protein sequence ID" value="HJA05175.1"/>
    <property type="molecule type" value="Genomic_DNA"/>
</dbReference>
<feature type="region of interest" description="Disordered" evidence="1">
    <location>
        <begin position="1"/>
        <end position="52"/>
    </location>
</feature>
<feature type="compositionally biased region" description="Pro residues" evidence="1">
    <location>
        <begin position="30"/>
        <end position="49"/>
    </location>
</feature>
<sequence>MSTPQPPYGSPGQVPPASEMQTPARGVPAPGAPYPPSQGMPPMPPPAAPPQRSRPGTLMPILALVFAIVGIIVVCLGYLAFLPNVGITLGSVSFAGWLFLITGLVLAIVALARRAAAKGVSITALIISIVGGLAGIGAAVVFVTATVFGIANTVVDEYGDLIPDDPDDYFEMPEGSDDSDGSVAPEGSEDPDVQADCETLFSAAPEAMNGTSSDLSGLFDKLAGQMTTDEVREPLEDLAEAYEALLEINDPNDIAELTAEHNRAAQELDSLCGLGFDGLP</sequence>
<reference evidence="3" key="1">
    <citation type="journal article" date="2021" name="PeerJ">
        <title>Extensive microbial diversity within the chicken gut microbiome revealed by metagenomics and culture.</title>
        <authorList>
            <person name="Gilroy R."/>
            <person name="Ravi A."/>
            <person name="Getino M."/>
            <person name="Pursley I."/>
            <person name="Horton D.L."/>
            <person name="Alikhan N.F."/>
            <person name="Baker D."/>
            <person name="Gharbi K."/>
            <person name="Hall N."/>
            <person name="Watson M."/>
            <person name="Adriaenssens E.M."/>
            <person name="Foster-Nyarko E."/>
            <person name="Jarju S."/>
            <person name="Secka A."/>
            <person name="Antonio M."/>
            <person name="Oren A."/>
            <person name="Chaudhuri R.R."/>
            <person name="La Ragione R."/>
            <person name="Hildebrand F."/>
            <person name="Pallen M.J."/>
        </authorList>
    </citation>
    <scope>NUCLEOTIDE SEQUENCE</scope>
    <source>
        <strain evidence="3">ChiHjej8B7-3636</strain>
    </source>
</reference>
<dbReference type="Proteomes" id="UP000824220">
    <property type="component" value="Unassembled WGS sequence"/>
</dbReference>
<dbReference type="AlphaFoldDB" id="A0A9D2KHP0"/>
<evidence type="ECO:0000313" key="3">
    <source>
        <dbReference type="EMBL" id="HJA05175.1"/>
    </source>
</evidence>
<feature type="transmembrane region" description="Helical" evidence="2">
    <location>
        <begin position="124"/>
        <end position="151"/>
    </location>
</feature>
<proteinExistence type="predicted"/>
<feature type="region of interest" description="Disordered" evidence="1">
    <location>
        <begin position="166"/>
        <end position="193"/>
    </location>
</feature>